<dbReference type="InterPro" id="IPR029787">
    <property type="entry name" value="Nucleotide_cyclase"/>
</dbReference>
<dbReference type="PROSITE" id="PS50887">
    <property type="entry name" value="GGDEF"/>
    <property type="match status" value="1"/>
</dbReference>
<feature type="domain" description="GGDEF" evidence="2">
    <location>
        <begin position="49"/>
        <end position="184"/>
    </location>
</feature>
<dbReference type="PROSITE" id="PS50883">
    <property type="entry name" value="EAL"/>
    <property type="match status" value="1"/>
</dbReference>
<name>A0A1U7M357_TISCR</name>
<dbReference type="CDD" id="cd01949">
    <property type="entry name" value="GGDEF"/>
    <property type="match status" value="1"/>
</dbReference>
<dbReference type="EMBL" id="LTDM01000065">
    <property type="protein sequence ID" value="OLS01649.1"/>
    <property type="molecule type" value="Genomic_DNA"/>
</dbReference>
<gene>
    <name evidence="3" type="primary">cph2_3</name>
    <name evidence="3" type="ORF">TICRE_24730</name>
</gene>
<dbReference type="SUPFAM" id="SSF141868">
    <property type="entry name" value="EAL domain-like"/>
    <property type="match status" value="1"/>
</dbReference>
<evidence type="ECO:0000313" key="3">
    <source>
        <dbReference type="EMBL" id="OLS01649.1"/>
    </source>
</evidence>
<keyword evidence="4" id="KW-1185">Reference proteome</keyword>
<dbReference type="CDD" id="cd01948">
    <property type="entry name" value="EAL"/>
    <property type="match status" value="1"/>
</dbReference>
<dbReference type="SMART" id="SM00052">
    <property type="entry name" value="EAL"/>
    <property type="match status" value="1"/>
</dbReference>
<dbReference type="InterPro" id="IPR043128">
    <property type="entry name" value="Rev_trsase/Diguanyl_cyclase"/>
</dbReference>
<dbReference type="PANTHER" id="PTHR44757">
    <property type="entry name" value="DIGUANYLATE CYCLASE DGCP"/>
    <property type="match status" value="1"/>
</dbReference>
<dbReference type="InterPro" id="IPR000160">
    <property type="entry name" value="GGDEF_dom"/>
</dbReference>
<accession>A0A1U7M357</accession>
<evidence type="ECO:0000259" key="2">
    <source>
        <dbReference type="PROSITE" id="PS50887"/>
    </source>
</evidence>
<dbReference type="Pfam" id="PF00563">
    <property type="entry name" value="EAL"/>
    <property type="match status" value="1"/>
</dbReference>
<dbReference type="NCBIfam" id="TIGR00254">
    <property type="entry name" value="GGDEF"/>
    <property type="match status" value="1"/>
</dbReference>
<evidence type="ECO:0000313" key="4">
    <source>
        <dbReference type="Proteomes" id="UP000186112"/>
    </source>
</evidence>
<dbReference type="OrthoDB" id="9805474at2"/>
<dbReference type="SMART" id="SM00267">
    <property type="entry name" value="GGDEF"/>
    <property type="match status" value="1"/>
</dbReference>
<dbReference type="SUPFAM" id="SSF55073">
    <property type="entry name" value="Nucleotide cyclase"/>
    <property type="match status" value="1"/>
</dbReference>
<dbReference type="InterPro" id="IPR035919">
    <property type="entry name" value="EAL_sf"/>
</dbReference>
<feature type="domain" description="EAL" evidence="1">
    <location>
        <begin position="193"/>
        <end position="447"/>
    </location>
</feature>
<dbReference type="Pfam" id="PF00990">
    <property type="entry name" value="GGDEF"/>
    <property type="match status" value="1"/>
</dbReference>
<dbReference type="Gene3D" id="3.20.20.450">
    <property type="entry name" value="EAL domain"/>
    <property type="match status" value="1"/>
</dbReference>
<dbReference type="InterPro" id="IPR052155">
    <property type="entry name" value="Biofilm_reg_signaling"/>
</dbReference>
<dbReference type="Proteomes" id="UP000186112">
    <property type="component" value="Unassembled WGS sequence"/>
</dbReference>
<dbReference type="InterPro" id="IPR001633">
    <property type="entry name" value="EAL_dom"/>
</dbReference>
<evidence type="ECO:0000259" key="1">
    <source>
        <dbReference type="PROSITE" id="PS50883"/>
    </source>
</evidence>
<dbReference type="Gene3D" id="3.30.70.270">
    <property type="match status" value="1"/>
</dbReference>
<dbReference type="PANTHER" id="PTHR44757:SF2">
    <property type="entry name" value="BIOFILM ARCHITECTURE MAINTENANCE PROTEIN MBAA"/>
    <property type="match status" value="1"/>
</dbReference>
<proteinExistence type="predicted"/>
<organism evidence="3 4">
    <name type="scientific">Tissierella creatinophila DSM 6911</name>
    <dbReference type="NCBI Taxonomy" id="1123403"/>
    <lineage>
        <taxon>Bacteria</taxon>
        <taxon>Bacillati</taxon>
        <taxon>Bacillota</taxon>
        <taxon>Tissierellia</taxon>
        <taxon>Tissierellales</taxon>
        <taxon>Tissierellaceae</taxon>
        <taxon>Tissierella</taxon>
    </lineage>
</organism>
<protein>
    <submittedName>
        <fullName evidence="3">Phytochrome-like protein cph2</fullName>
    </submittedName>
</protein>
<reference evidence="3 4" key="1">
    <citation type="submission" date="2016-02" db="EMBL/GenBank/DDBJ databases">
        <title>Genome sequence of Tissierella creatinophila DSM 6911.</title>
        <authorList>
            <person name="Poehlein A."/>
            <person name="Daniel R."/>
        </authorList>
    </citation>
    <scope>NUCLEOTIDE SEQUENCE [LARGE SCALE GENOMIC DNA]</scope>
    <source>
        <strain evidence="3 4">DSM 6911</strain>
    </source>
</reference>
<sequence length="447" mass="51754">MKSINDELLKTQEDLRLMAYYDEVVDLPNRNMFFKIMNDKFNKDLNSEISGSLLYLDIDNFKNINDIFGHAFGNVFLSEVAERLKSIDIIDKENEHIFRLSGDEYMIVLEGKGREEIEQIAIEIQKSFHKPFNILNEEIKVTISMGIVFYPKDGYTVDEIFKKADLAMYKAKELGKDRYKVYEKKIEEEVANRISFENSLKNALDKDEFILNYQPQINLSNDEIVGFESLIRWNSSEYGLVFPMDFIPIAEEIGEINKIGEWVLKEACKFAINIRKKYQKKIEVSVNISPIQLQKIDFIKMVKKVLKETGAESCLLGIEVTETALMESFEDNIEKLKELKDMGIKLYLDDFGTGYSSLNYLLKLPIHTIKIDKSFIDDMMVEEKGRSIIAEIINLAHDIDLDVVAEGVELEDQLSMLKELKCNVVQGYIFSKPLSEEDAYDFLQLKL</sequence>
<dbReference type="AlphaFoldDB" id="A0A1U7M357"/>
<comment type="caution">
    <text evidence="3">The sequence shown here is derived from an EMBL/GenBank/DDBJ whole genome shotgun (WGS) entry which is preliminary data.</text>
</comment>